<dbReference type="Proteomes" id="UP000284333">
    <property type="component" value="Unassembled WGS sequence"/>
</dbReference>
<organism evidence="2 3">
    <name type="scientific">Rhodococcus spongiicola</name>
    <dbReference type="NCBI Taxonomy" id="2487352"/>
    <lineage>
        <taxon>Bacteria</taxon>
        <taxon>Bacillati</taxon>
        <taxon>Actinomycetota</taxon>
        <taxon>Actinomycetes</taxon>
        <taxon>Mycobacteriales</taxon>
        <taxon>Nocardiaceae</taxon>
        <taxon>Rhodococcus</taxon>
    </lineage>
</organism>
<evidence type="ECO:0000259" key="1">
    <source>
        <dbReference type="Pfam" id="PF17940"/>
    </source>
</evidence>
<proteinExistence type="predicted"/>
<keyword evidence="3" id="KW-1185">Reference proteome</keyword>
<sequence length="198" mass="21404">MSHRRSRRDLICDAALDLAAEGGNHALTHQGVDARLDLPRGSTSYYYRTRRALVSAAIAHLTCRSSEQFRDAAPSVPPKTTREAASLIAAQFEALLGDRRRDVLARYALMADAAGDDELREGLASCLFSLPAATALMDSLGASDPKVAARDLITLLEGLVFDYAFGARTLSADASPVDRTETLRTSVRLWIDALVASR</sequence>
<dbReference type="SUPFAM" id="SSF46689">
    <property type="entry name" value="Homeodomain-like"/>
    <property type="match status" value="1"/>
</dbReference>
<comment type="caution">
    <text evidence="2">The sequence shown here is derived from an EMBL/GenBank/DDBJ whole genome shotgun (WGS) entry which is preliminary data.</text>
</comment>
<protein>
    <submittedName>
        <fullName evidence="2">TetR family transcriptional regulator</fullName>
    </submittedName>
</protein>
<accession>A0A3S3AH45</accession>
<dbReference type="Pfam" id="PF17940">
    <property type="entry name" value="TetR_C_31"/>
    <property type="match status" value="1"/>
</dbReference>
<dbReference type="OrthoDB" id="7506349at2"/>
<evidence type="ECO:0000313" key="3">
    <source>
        <dbReference type="Proteomes" id="UP000284333"/>
    </source>
</evidence>
<evidence type="ECO:0000313" key="2">
    <source>
        <dbReference type="EMBL" id="RVW00390.1"/>
    </source>
</evidence>
<dbReference type="AlphaFoldDB" id="A0A3S3AH45"/>
<dbReference type="InterPro" id="IPR009057">
    <property type="entry name" value="Homeodomain-like_sf"/>
</dbReference>
<dbReference type="InterPro" id="IPR041583">
    <property type="entry name" value="TetR_C_31"/>
</dbReference>
<reference evidence="2 3" key="1">
    <citation type="submission" date="2018-11" db="EMBL/GenBank/DDBJ databases">
        <title>Rhodococcus spongicola sp. nov. and Rhodococcus xishaensis sp. nov. from marine sponges.</title>
        <authorList>
            <person name="Li L."/>
            <person name="Lin H.W."/>
        </authorList>
    </citation>
    <scope>NUCLEOTIDE SEQUENCE [LARGE SCALE GENOMIC DNA]</scope>
    <source>
        <strain evidence="2 3">LHW50502</strain>
    </source>
</reference>
<dbReference type="RefSeq" id="WP_127948435.1">
    <property type="nucleotide sequence ID" value="NZ_RKLN01000007.1"/>
</dbReference>
<dbReference type="Gene3D" id="1.10.357.10">
    <property type="entry name" value="Tetracycline Repressor, domain 2"/>
    <property type="match status" value="1"/>
</dbReference>
<feature type="domain" description="Tetracyclin repressor-like C-terminal group 31" evidence="1">
    <location>
        <begin position="80"/>
        <end position="189"/>
    </location>
</feature>
<gene>
    <name evidence="2" type="ORF">EF834_17195</name>
</gene>
<dbReference type="EMBL" id="RKLN01000007">
    <property type="protein sequence ID" value="RVW00390.1"/>
    <property type="molecule type" value="Genomic_DNA"/>
</dbReference>
<name>A0A3S3AH45_9NOCA</name>